<feature type="transmembrane region" description="Helical" evidence="6">
    <location>
        <begin position="170"/>
        <end position="188"/>
    </location>
</feature>
<dbReference type="InterPro" id="IPR001851">
    <property type="entry name" value="ABC_transp_permease"/>
</dbReference>
<evidence type="ECO:0000256" key="2">
    <source>
        <dbReference type="ARBA" id="ARBA00022475"/>
    </source>
</evidence>
<proteinExistence type="predicted"/>
<evidence type="ECO:0000256" key="1">
    <source>
        <dbReference type="ARBA" id="ARBA00004651"/>
    </source>
</evidence>
<dbReference type="CDD" id="cd06581">
    <property type="entry name" value="TM_PBP1_LivM_like"/>
    <property type="match status" value="1"/>
</dbReference>
<organism evidence="7 8">
    <name type="scientific">Halarchaeum acidiphilum MH1-52-1</name>
    <dbReference type="NCBI Taxonomy" id="1261545"/>
    <lineage>
        <taxon>Archaea</taxon>
        <taxon>Methanobacteriati</taxon>
        <taxon>Methanobacteriota</taxon>
        <taxon>Stenosarchaea group</taxon>
        <taxon>Halobacteria</taxon>
        <taxon>Halobacteriales</taxon>
        <taxon>Halobacteriaceae</taxon>
    </lineage>
</organism>
<comment type="subcellular location">
    <subcellularLocation>
        <location evidence="1">Cell membrane</location>
        <topology evidence="1">Multi-pass membrane protein</topology>
    </subcellularLocation>
</comment>
<dbReference type="GO" id="GO:0005886">
    <property type="term" value="C:plasma membrane"/>
    <property type="evidence" value="ECO:0007669"/>
    <property type="project" value="UniProtKB-SubCell"/>
</dbReference>
<comment type="caution">
    <text evidence="7">The sequence shown here is derived from an EMBL/GenBank/DDBJ whole genome shotgun (WGS) entry which is preliminary data.</text>
</comment>
<evidence type="ECO:0000313" key="8">
    <source>
        <dbReference type="Proteomes" id="UP000016986"/>
    </source>
</evidence>
<feature type="transmembrane region" description="Helical" evidence="6">
    <location>
        <begin position="298"/>
        <end position="320"/>
    </location>
</feature>
<dbReference type="eggNOG" id="arCOG01274">
    <property type="taxonomic scope" value="Archaea"/>
</dbReference>
<gene>
    <name evidence="7" type="ORF">MBEHAL_2570</name>
</gene>
<protein>
    <submittedName>
        <fullName evidence="7">Branched-chain amino acid transport system permease protein LivM</fullName>
    </submittedName>
</protein>
<keyword evidence="8" id="KW-1185">Reference proteome</keyword>
<reference evidence="7 8" key="1">
    <citation type="submission" date="2013-09" db="EMBL/GenBank/DDBJ databases">
        <title>Whole genome sequencing of Halarchaeum acidiphilum strain MH1-52-1.</title>
        <authorList>
            <person name="Shimane Y."/>
            <person name="Minegishi H."/>
            <person name="Nishi S."/>
            <person name="Echigo A."/>
            <person name="Shuto A."/>
            <person name="Konishi M."/>
            <person name="Ito T."/>
            <person name="Ohkuma M."/>
            <person name="Ohta Y."/>
            <person name="Nagano Y."/>
            <person name="Tsubouchi T."/>
            <person name="Mori K."/>
            <person name="Usui K."/>
            <person name="Kamekura M."/>
            <person name="Usami R."/>
            <person name="Takaki Y."/>
            <person name="Hatada Y."/>
        </authorList>
    </citation>
    <scope>NUCLEOTIDE SEQUENCE [LARGE SCALE GENOMIC DNA]</scope>
    <source>
        <strain evidence="7 8">JCM 16109</strain>
    </source>
</reference>
<dbReference type="PANTHER" id="PTHR30482:SF20">
    <property type="entry name" value="HIGH-AFFINITY BRANCHED-CHAIN AMINO ACID TRANSPORT SYSTEM PERMEASE PROTEIN LIVM"/>
    <property type="match status" value="1"/>
</dbReference>
<keyword evidence="4 6" id="KW-1133">Transmembrane helix</keyword>
<evidence type="ECO:0000256" key="5">
    <source>
        <dbReference type="ARBA" id="ARBA00023136"/>
    </source>
</evidence>
<dbReference type="AlphaFoldDB" id="U2YXP7"/>
<dbReference type="EMBL" id="BATA01000106">
    <property type="protein sequence ID" value="GAD53810.1"/>
    <property type="molecule type" value="Genomic_DNA"/>
</dbReference>
<dbReference type="Proteomes" id="UP000016986">
    <property type="component" value="Unassembled WGS sequence"/>
</dbReference>
<dbReference type="Pfam" id="PF02653">
    <property type="entry name" value="BPD_transp_2"/>
    <property type="match status" value="1"/>
</dbReference>
<feature type="transmembrane region" description="Helical" evidence="6">
    <location>
        <begin position="76"/>
        <end position="93"/>
    </location>
</feature>
<evidence type="ECO:0000313" key="7">
    <source>
        <dbReference type="EMBL" id="GAD53810.1"/>
    </source>
</evidence>
<dbReference type="OrthoDB" id="30958at2157"/>
<feature type="transmembrane region" description="Helical" evidence="6">
    <location>
        <begin position="44"/>
        <end position="64"/>
    </location>
</feature>
<dbReference type="InterPro" id="IPR043428">
    <property type="entry name" value="LivM-like"/>
</dbReference>
<evidence type="ECO:0000256" key="6">
    <source>
        <dbReference type="SAM" id="Phobius"/>
    </source>
</evidence>
<feature type="transmembrane region" description="Helical" evidence="6">
    <location>
        <begin position="131"/>
        <end position="150"/>
    </location>
</feature>
<accession>U2YXP7</accession>
<feature type="transmembrane region" description="Helical" evidence="6">
    <location>
        <begin position="219"/>
        <end position="240"/>
    </location>
</feature>
<feature type="transmembrane region" description="Helical" evidence="6">
    <location>
        <begin position="260"/>
        <end position="286"/>
    </location>
</feature>
<keyword evidence="5 6" id="KW-0472">Membrane</keyword>
<sequence length="343" mass="36440">MSSSSSRFGAGAALLADANRYQLTFLSVSLILLATGPLWATNDLAFTLALGSVWAVMAMGWDIISGHTDYVSFGHSFIAGLAAYSTALIAYNISPSVPMYVTIPLSIFVAFAGGMVFAFPSLRLRGPYFSLITLVAVFISLKLVVIFSTYTNGALGIGSVPIFTYDVTTMYYVTLVVAAVMGVGLYTVSRSHVGRVFKAIGENERVVEEAGLSTVKFKLWAFTLSAIATGVGGVMLAHFYGTVSPANVLDVKNTVNMIAMSAMGGMGTVLGPLSGAYLIVFLRDYFFASFLGPNARYAAVWAVVLAVLVFIPEGVVAWTWRKLGEYGEDDDAEDAVDDGGETA</sequence>
<evidence type="ECO:0000256" key="4">
    <source>
        <dbReference type="ARBA" id="ARBA00022989"/>
    </source>
</evidence>
<keyword evidence="3 6" id="KW-0812">Transmembrane</keyword>
<dbReference type="PANTHER" id="PTHR30482">
    <property type="entry name" value="HIGH-AFFINITY BRANCHED-CHAIN AMINO ACID TRANSPORT SYSTEM PERMEASE"/>
    <property type="match status" value="1"/>
</dbReference>
<name>U2YXP7_9EURY</name>
<keyword evidence="2" id="KW-1003">Cell membrane</keyword>
<dbReference type="RefSeq" id="WP_020221304.1">
    <property type="nucleotide sequence ID" value="NZ_BANO01000050.1"/>
</dbReference>
<dbReference type="GO" id="GO:0015658">
    <property type="term" value="F:branched-chain amino acid transmembrane transporter activity"/>
    <property type="evidence" value="ECO:0007669"/>
    <property type="project" value="InterPro"/>
</dbReference>
<feature type="transmembrane region" description="Helical" evidence="6">
    <location>
        <begin position="99"/>
        <end position="119"/>
    </location>
</feature>
<evidence type="ECO:0000256" key="3">
    <source>
        <dbReference type="ARBA" id="ARBA00022692"/>
    </source>
</evidence>